<dbReference type="Proteomes" id="UP000054623">
    <property type="component" value="Unassembled WGS sequence"/>
</dbReference>
<sequence length="162" mass="18524">MSKYLIREIQPHELGILEDMLYEAIFQPDGNNLLPREVIKQPKIGVYIDNWGKPDDLCLVADVDKKIIGAVWTRILAGNIKGYGNIDDQTPEFAISLVKEYRGKGIGTVLMKMMIEKLKEHGYKQASLSVAKDNYALKMYQNVGFEIFAEQEHDYLMLLDLN</sequence>
<evidence type="ECO:0000313" key="3">
    <source>
        <dbReference type="Proteomes" id="UP000054623"/>
    </source>
</evidence>
<dbReference type="InterPro" id="IPR050276">
    <property type="entry name" value="MshD_Acetyltransferase"/>
</dbReference>
<dbReference type="SUPFAM" id="SSF55729">
    <property type="entry name" value="Acyl-CoA N-acyltransferases (Nat)"/>
    <property type="match status" value="1"/>
</dbReference>
<accession>A0A0W1JEG8</accession>
<feature type="domain" description="N-acetyltransferase" evidence="1">
    <location>
        <begin position="4"/>
        <end position="162"/>
    </location>
</feature>
<protein>
    <submittedName>
        <fullName evidence="2">Acetyltransferase</fullName>
    </submittedName>
</protein>
<dbReference type="PANTHER" id="PTHR43617">
    <property type="entry name" value="L-AMINO ACID N-ACETYLTRANSFERASE"/>
    <property type="match status" value="1"/>
</dbReference>
<keyword evidence="2" id="KW-0808">Transferase</keyword>
<dbReference type="OrthoDB" id="9796381at2"/>
<dbReference type="RefSeq" id="WP_005817484.1">
    <property type="nucleotide sequence ID" value="NZ_CABKQQ010000062.1"/>
</dbReference>
<proteinExistence type="predicted"/>
<dbReference type="InterPro" id="IPR016181">
    <property type="entry name" value="Acyl_CoA_acyltransferase"/>
</dbReference>
<evidence type="ECO:0000259" key="1">
    <source>
        <dbReference type="PROSITE" id="PS51186"/>
    </source>
</evidence>
<dbReference type="GO" id="GO:0016747">
    <property type="term" value="F:acyltransferase activity, transferring groups other than amino-acyl groups"/>
    <property type="evidence" value="ECO:0007669"/>
    <property type="project" value="InterPro"/>
</dbReference>
<dbReference type="Pfam" id="PF00583">
    <property type="entry name" value="Acetyltransf_1"/>
    <property type="match status" value="1"/>
</dbReference>
<dbReference type="PROSITE" id="PS51186">
    <property type="entry name" value="GNAT"/>
    <property type="match status" value="1"/>
</dbReference>
<evidence type="ECO:0000313" key="2">
    <source>
        <dbReference type="EMBL" id="KTE89987.1"/>
    </source>
</evidence>
<dbReference type="CDD" id="cd04301">
    <property type="entry name" value="NAT_SF"/>
    <property type="match status" value="1"/>
</dbReference>
<name>A0A0W1JEG8_DESHA</name>
<dbReference type="InterPro" id="IPR000182">
    <property type="entry name" value="GNAT_dom"/>
</dbReference>
<comment type="caution">
    <text evidence="2">The sequence shown here is derived from an EMBL/GenBank/DDBJ whole genome shotgun (WGS) entry which is preliminary data.</text>
</comment>
<dbReference type="EMBL" id="LOCK01000050">
    <property type="protein sequence ID" value="KTE89987.1"/>
    <property type="molecule type" value="Genomic_DNA"/>
</dbReference>
<reference evidence="2 3" key="1">
    <citation type="submission" date="2015-12" db="EMBL/GenBank/DDBJ databases">
        <title>Draft Genome Sequence of Desulfitobacterium hafniense Strain DH, a Sulfate-reducing Bacterium Isolated from Paddy Soils.</title>
        <authorList>
            <person name="Bao P."/>
            <person name="Zhang X."/>
            <person name="Li G."/>
        </authorList>
    </citation>
    <scope>NUCLEOTIDE SEQUENCE [LARGE SCALE GENOMIC DNA]</scope>
    <source>
        <strain evidence="2 3">DH</strain>
    </source>
</reference>
<gene>
    <name evidence="2" type="ORF">AT727_08645</name>
</gene>
<dbReference type="Gene3D" id="3.40.630.30">
    <property type="match status" value="1"/>
</dbReference>
<dbReference type="AlphaFoldDB" id="A0A0W1JEG8"/>
<organism evidence="2 3">
    <name type="scientific">Desulfitobacterium hafniense</name>
    <name type="common">Desulfitobacterium frappieri</name>
    <dbReference type="NCBI Taxonomy" id="49338"/>
    <lineage>
        <taxon>Bacteria</taxon>
        <taxon>Bacillati</taxon>
        <taxon>Bacillota</taxon>
        <taxon>Clostridia</taxon>
        <taxon>Eubacteriales</taxon>
        <taxon>Desulfitobacteriaceae</taxon>
        <taxon>Desulfitobacterium</taxon>
    </lineage>
</organism>